<evidence type="ECO:0000313" key="2">
    <source>
        <dbReference type="Proteomes" id="UP000242715"/>
    </source>
</evidence>
<accession>A0A2Z6P836</accession>
<keyword evidence="2" id="KW-1185">Reference proteome</keyword>
<protein>
    <submittedName>
        <fullName evidence="1">Uncharacterized protein</fullName>
    </submittedName>
</protein>
<organism evidence="1 2">
    <name type="scientific">Trifolium subterraneum</name>
    <name type="common">Subterranean clover</name>
    <dbReference type="NCBI Taxonomy" id="3900"/>
    <lineage>
        <taxon>Eukaryota</taxon>
        <taxon>Viridiplantae</taxon>
        <taxon>Streptophyta</taxon>
        <taxon>Embryophyta</taxon>
        <taxon>Tracheophyta</taxon>
        <taxon>Spermatophyta</taxon>
        <taxon>Magnoliopsida</taxon>
        <taxon>eudicotyledons</taxon>
        <taxon>Gunneridae</taxon>
        <taxon>Pentapetalae</taxon>
        <taxon>rosids</taxon>
        <taxon>fabids</taxon>
        <taxon>Fabales</taxon>
        <taxon>Fabaceae</taxon>
        <taxon>Papilionoideae</taxon>
        <taxon>50 kb inversion clade</taxon>
        <taxon>NPAAA clade</taxon>
        <taxon>Hologalegina</taxon>
        <taxon>IRL clade</taxon>
        <taxon>Trifolieae</taxon>
        <taxon>Trifolium</taxon>
    </lineage>
</organism>
<proteinExistence type="predicted"/>
<dbReference type="EMBL" id="DF974934">
    <property type="protein sequence ID" value="GAU50993.1"/>
    <property type="molecule type" value="Genomic_DNA"/>
</dbReference>
<name>A0A2Z6P836_TRISU</name>
<dbReference type="Proteomes" id="UP000242715">
    <property type="component" value="Unassembled WGS sequence"/>
</dbReference>
<dbReference type="AlphaFoldDB" id="A0A2Z6P836"/>
<evidence type="ECO:0000313" key="1">
    <source>
        <dbReference type="EMBL" id="GAU50993.1"/>
    </source>
</evidence>
<reference evidence="2" key="1">
    <citation type="journal article" date="2017" name="Front. Plant Sci.">
        <title>Climate Clever Clovers: New Paradigm to Reduce the Environmental Footprint of Ruminants by Breeding Low Methanogenic Forages Utilizing Haplotype Variation.</title>
        <authorList>
            <person name="Kaur P."/>
            <person name="Appels R."/>
            <person name="Bayer P.E."/>
            <person name="Keeble-Gagnere G."/>
            <person name="Wang J."/>
            <person name="Hirakawa H."/>
            <person name="Shirasawa K."/>
            <person name="Vercoe P."/>
            <person name="Stefanova K."/>
            <person name="Durmic Z."/>
            <person name="Nichols P."/>
            <person name="Revell C."/>
            <person name="Isobe S.N."/>
            <person name="Edwards D."/>
            <person name="Erskine W."/>
        </authorList>
    </citation>
    <scope>NUCLEOTIDE SEQUENCE [LARGE SCALE GENOMIC DNA]</scope>
    <source>
        <strain evidence="2">cv. Daliak</strain>
    </source>
</reference>
<sequence>MVVWLRGSERGLISRTFLGRSLYGRSNINTLCLTLGPRARISVSGFPRKVYEDEDGNPLLDIETEGNHAEIVDLDNVGERIKDETHPSKVAQVDETDASTSGRVPSVVPRFVIPPVMGSQELLKQKSVIVVSDAEKTVMDDMGPDALKNEFIDAMVSAFKLMEIASYLNGKECKYLEERDAAKEEAVFFKQKLEHAKVNHAAYMEKYVLQAGLLIKLYEKEKEAARLTIEKGGLEGQLASLVAEKENSRGQGKRAQEPAQCKCFYCRSRGVLRAE</sequence>
<gene>
    <name evidence="1" type="ORF">TSUD_411550</name>
</gene>